<organism evidence="1 2">
    <name type="scientific">Pseudomonas fluorescens</name>
    <dbReference type="NCBI Taxonomy" id="294"/>
    <lineage>
        <taxon>Bacteria</taxon>
        <taxon>Pseudomonadati</taxon>
        <taxon>Pseudomonadota</taxon>
        <taxon>Gammaproteobacteria</taxon>
        <taxon>Pseudomonadales</taxon>
        <taxon>Pseudomonadaceae</taxon>
        <taxon>Pseudomonas</taxon>
    </lineage>
</organism>
<dbReference type="PROSITE" id="PS51257">
    <property type="entry name" value="PROKAR_LIPOPROTEIN"/>
    <property type="match status" value="1"/>
</dbReference>
<protein>
    <recommendedName>
        <fullName evidence="3">NhaP-type Na+(K+)/H+ antiporter</fullName>
    </recommendedName>
</protein>
<evidence type="ECO:0000313" key="1">
    <source>
        <dbReference type="EMBL" id="VVQ00951.1"/>
    </source>
</evidence>
<proteinExistence type="predicted"/>
<dbReference type="Proteomes" id="UP000327191">
    <property type="component" value="Unassembled WGS sequence"/>
</dbReference>
<dbReference type="InterPro" id="IPR021747">
    <property type="entry name" value="DUF3313"/>
</dbReference>
<dbReference type="AlphaFoldDB" id="A0A5E7UZD3"/>
<evidence type="ECO:0000313" key="2">
    <source>
        <dbReference type="Proteomes" id="UP000327191"/>
    </source>
</evidence>
<name>A0A5E7UZD3_PSEFL</name>
<sequence>MNFSHKWITGAALSSLLLTGCVSKVTEQQQYSGFLKSYGGLQETTSPSGVEVLRWVAPGFKPADYSTVVFERLELYPAPKPDERVDLKTLQELQAYTTESAKQALSQNYLVVPDSRDVRKGERALILQAAITGVTATNEGMKWYEVVPVAAVIGATQAATGHRDQNTELYIEADLIDAKTGAPVAKAVRKVFGENLKNASQKITANDFKAAIKGMTSDMQTLLK</sequence>
<reference evidence="1 2" key="1">
    <citation type="submission" date="2019-09" db="EMBL/GenBank/DDBJ databases">
        <authorList>
            <person name="Chandra G."/>
            <person name="Truman W A."/>
        </authorList>
    </citation>
    <scope>NUCLEOTIDE SEQUENCE [LARGE SCALE GENOMIC DNA]</scope>
    <source>
        <strain evidence="1">PS938</strain>
    </source>
</reference>
<evidence type="ECO:0008006" key="3">
    <source>
        <dbReference type="Google" id="ProtNLM"/>
    </source>
</evidence>
<dbReference type="Pfam" id="PF11769">
    <property type="entry name" value="DUF3313"/>
    <property type="match status" value="1"/>
</dbReference>
<accession>A0A5E7UZD3</accession>
<dbReference type="OrthoDB" id="6192874at2"/>
<gene>
    <name evidence="1" type="ORF">PS938_02473</name>
</gene>
<dbReference type="EMBL" id="CABVJE010000010">
    <property type="protein sequence ID" value="VVQ00951.1"/>
    <property type="molecule type" value="Genomic_DNA"/>
</dbReference>
<dbReference type="RefSeq" id="WP_150672736.1">
    <property type="nucleotide sequence ID" value="NZ_CABVJD010000010.1"/>
</dbReference>